<dbReference type="PANTHER" id="PTHR46825">
    <property type="entry name" value="D-ALANYL-D-ALANINE-CARBOXYPEPTIDASE/ENDOPEPTIDASE AMPH"/>
    <property type="match status" value="1"/>
</dbReference>
<dbReference type="HOGENOM" id="CLU_020027_14_3_1"/>
<dbReference type="OMA" id="VWHTGSI"/>
<dbReference type="PANTHER" id="PTHR46825:SF15">
    <property type="entry name" value="BETA-LACTAMASE-RELATED DOMAIN-CONTAINING PROTEIN"/>
    <property type="match status" value="1"/>
</dbReference>
<dbReference type="SUPFAM" id="SSF56601">
    <property type="entry name" value="beta-lactamase/transpeptidase-like"/>
    <property type="match status" value="1"/>
</dbReference>
<dbReference type="Gene3D" id="3.40.710.10">
    <property type="entry name" value="DD-peptidase/beta-lactamase superfamily"/>
    <property type="match status" value="1"/>
</dbReference>
<reference evidence="3 5" key="2">
    <citation type="journal article" date="2013" name="Nature">
        <title>Insights into bilaterian evolution from three spiralian genomes.</title>
        <authorList>
            <person name="Simakov O."/>
            <person name="Marletaz F."/>
            <person name="Cho S.J."/>
            <person name="Edsinger-Gonzales E."/>
            <person name="Havlak P."/>
            <person name="Hellsten U."/>
            <person name="Kuo D.H."/>
            <person name="Larsson T."/>
            <person name="Lv J."/>
            <person name="Arendt D."/>
            <person name="Savage R."/>
            <person name="Osoegawa K."/>
            <person name="de Jong P."/>
            <person name="Grimwood J."/>
            <person name="Chapman J.A."/>
            <person name="Shapiro H."/>
            <person name="Aerts A."/>
            <person name="Otillar R.P."/>
            <person name="Terry A.Y."/>
            <person name="Boore J.L."/>
            <person name="Grigoriev I.V."/>
            <person name="Lindberg D.R."/>
            <person name="Seaver E.C."/>
            <person name="Weisblat D.A."/>
            <person name="Putnam N.H."/>
            <person name="Rokhsar D.S."/>
        </authorList>
    </citation>
    <scope>NUCLEOTIDE SEQUENCE</scope>
    <source>
        <strain evidence="3 5">I ESC-2004</strain>
    </source>
</reference>
<dbReference type="AlphaFoldDB" id="R7UB88"/>
<keyword evidence="5" id="KW-1185">Reference proteome</keyword>
<dbReference type="EMBL" id="AMQN01001496">
    <property type="status" value="NOT_ANNOTATED_CDS"/>
    <property type="molecule type" value="Genomic_DNA"/>
</dbReference>
<dbReference type="InterPro" id="IPR012338">
    <property type="entry name" value="Beta-lactam/transpept-like"/>
</dbReference>
<evidence type="ECO:0000256" key="1">
    <source>
        <dbReference type="SAM" id="SignalP"/>
    </source>
</evidence>
<evidence type="ECO:0000313" key="4">
    <source>
        <dbReference type="EnsemblMetazoa" id="CapteP186184"/>
    </source>
</evidence>
<dbReference type="OrthoDB" id="5946976at2759"/>
<name>R7UB88_CAPTE</name>
<dbReference type="STRING" id="283909.R7UB88"/>
<dbReference type="InterPro" id="IPR050491">
    <property type="entry name" value="AmpC-like"/>
</dbReference>
<dbReference type="Pfam" id="PF00144">
    <property type="entry name" value="Beta-lactamase"/>
    <property type="match status" value="1"/>
</dbReference>
<keyword evidence="1" id="KW-0732">Signal</keyword>
<feature type="signal peptide" evidence="1">
    <location>
        <begin position="1"/>
        <end position="21"/>
    </location>
</feature>
<dbReference type="EMBL" id="KB303020">
    <property type="protein sequence ID" value="ELU03630.1"/>
    <property type="molecule type" value="Genomic_DNA"/>
</dbReference>
<organism evidence="3">
    <name type="scientific">Capitella teleta</name>
    <name type="common">Polychaete worm</name>
    <dbReference type="NCBI Taxonomy" id="283909"/>
    <lineage>
        <taxon>Eukaryota</taxon>
        <taxon>Metazoa</taxon>
        <taxon>Spiralia</taxon>
        <taxon>Lophotrochozoa</taxon>
        <taxon>Annelida</taxon>
        <taxon>Polychaeta</taxon>
        <taxon>Sedentaria</taxon>
        <taxon>Scolecida</taxon>
        <taxon>Capitellidae</taxon>
        <taxon>Capitella</taxon>
    </lineage>
</organism>
<proteinExistence type="predicted"/>
<feature type="chain" id="PRO_5008787841" description="Beta-lactamase-related domain-containing protein" evidence="1">
    <location>
        <begin position="22"/>
        <end position="576"/>
    </location>
</feature>
<reference evidence="4" key="3">
    <citation type="submission" date="2015-06" db="UniProtKB">
        <authorList>
            <consortium name="EnsemblMetazoa"/>
        </authorList>
    </citation>
    <scope>IDENTIFICATION</scope>
</reference>
<evidence type="ECO:0000313" key="3">
    <source>
        <dbReference type="EMBL" id="ELU03630.1"/>
    </source>
</evidence>
<gene>
    <name evidence="3" type="ORF">CAPTEDRAFT_186184</name>
</gene>
<dbReference type="Gene3D" id="2.40.128.600">
    <property type="match status" value="1"/>
</dbReference>
<evidence type="ECO:0000259" key="2">
    <source>
        <dbReference type="Pfam" id="PF00144"/>
    </source>
</evidence>
<feature type="domain" description="Beta-lactamase-related" evidence="2">
    <location>
        <begin position="38"/>
        <end position="379"/>
    </location>
</feature>
<protein>
    <recommendedName>
        <fullName evidence="2">Beta-lactamase-related domain-containing protein</fullName>
    </recommendedName>
</protein>
<sequence length="576" mass="64774">MERKYALILFSLIGLIAGSHSLLPDELTLTGSQTRKVKQLVNQVVNCSQISGLAISVTTTTESLLEKGFGFVKMGGQGVKADTRFAIASLSKAFTSTLLAILIGRNTKLKNTKLDWDTPVRQYLGEDFALFDQTLTHQVTLRDLLSHKTGVPFQFLTSVTGLSKEITKEEYYRTLRSTRPILPLRTKPLYSNIMVGVAGLVAEAVTGKTFEDLVKEEIFIPLNMTSSGFTTNGVDDNKLAVPYAVREDTLVALDMELLHRVDFTPGAGGIISSANDMAKWMRFHLSGGKTPSGESLVPENILAEIYKPQIQAIEMPFVIQKPLFPVSDLYASTNMGWFTNFDRGYRKVWHSGGIMSYKSQLWLYPDIGLGFYIQISGSQNRLATLDLIIHYISSIIMKERQWLNENNICSFPESFTNQSLPSMPEPFDDTPPRPLMDFEGTFIHPTFGQMRVEEFNDSSLHISLGQHYKAKLTYSNMTDSFIAKIEGALWYTNILKNIQYKTDKNGDVYGMGMDLSLEYVYEQPTWFYRKGYPRPSEKRDVVNPLTSKCLDPEVSRSSRTTMFGITTMILSAIIHL</sequence>
<dbReference type="InterPro" id="IPR001466">
    <property type="entry name" value="Beta-lactam-related"/>
</dbReference>
<dbReference type="Proteomes" id="UP000014760">
    <property type="component" value="Unassembled WGS sequence"/>
</dbReference>
<accession>R7UB88</accession>
<reference evidence="5" key="1">
    <citation type="submission" date="2012-12" db="EMBL/GenBank/DDBJ databases">
        <authorList>
            <person name="Hellsten U."/>
            <person name="Grimwood J."/>
            <person name="Chapman J.A."/>
            <person name="Shapiro H."/>
            <person name="Aerts A."/>
            <person name="Otillar R.P."/>
            <person name="Terry A.Y."/>
            <person name="Boore J.L."/>
            <person name="Simakov O."/>
            <person name="Marletaz F."/>
            <person name="Cho S.-J."/>
            <person name="Edsinger-Gonzales E."/>
            <person name="Havlak P."/>
            <person name="Kuo D.-H."/>
            <person name="Larsson T."/>
            <person name="Lv J."/>
            <person name="Arendt D."/>
            <person name="Savage R."/>
            <person name="Osoegawa K."/>
            <person name="de Jong P."/>
            <person name="Lindberg D.R."/>
            <person name="Seaver E.C."/>
            <person name="Weisblat D.A."/>
            <person name="Putnam N.H."/>
            <person name="Grigoriev I.V."/>
            <person name="Rokhsar D.S."/>
        </authorList>
    </citation>
    <scope>NUCLEOTIDE SEQUENCE</scope>
    <source>
        <strain evidence="5">I ESC-2004</strain>
    </source>
</reference>
<dbReference type="EnsemblMetazoa" id="CapteT186184">
    <property type="protein sequence ID" value="CapteP186184"/>
    <property type="gene ID" value="CapteG186184"/>
</dbReference>
<evidence type="ECO:0000313" key="5">
    <source>
        <dbReference type="Proteomes" id="UP000014760"/>
    </source>
</evidence>